<evidence type="ECO:0000313" key="7">
    <source>
        <dbReference type="EMBL" id="GAF73825.1"/>
    </source>
</evidence>
<evidence type="ECO:0008006" key="8">
    <source>
        <dbReference type="Google" id="ProtNLM"/>
    </source>
</evidence>
<accession>X0TCM3</accession>
<reference evidence="7" key="1">
    <citation type="journal article" date="2014" name="Front. Microbiol.">
        <title>High frequency of phylogenetically diverse reductive dehalogenase-homologous genes in deep subseafloor sedimentary metagenomes.</title>
        <authorList>
            <person name="Kawai M."/>
            <person name="Futagami T."/>
            <person name="Toyoda A."/>
            <person name="Takaki Y."/>
            <person name="Nishi S."/>
            <person name="Hori S."/>
            <person name="Arai W."/>
            <person name="Tsubouchi T."/>
            <person name="Morono Y."/>
            <person name="Uchiyama I."/>
            <person name="Ito T."/>
            <person name="Fujiyama A."/>
            <person name="Inagaki F."/>
            <person name="Takami H."/>
        </authorList>
    </citation>
    <scope>NUCLEOTIDE SEQUENCE</scope>
    <source>
        <strain evidence="7">Expedition CK06-06</strain>
    </source>
</reference>
<feature type="non-terminal residue" evidence="7">
    <location>
        <position position="200"/>
    </location>
</feature>
<dbReference type="Pfam" id="PF01810">
    <property type="entry name" value="LysE"/>
    <property type="match status" value="1"/>
</dbReference>
<keyword evidence="4 6" id="KW-1133">Transmembrane helix</keyword>
<dbReference type="EMBL" id="BARS01000215">
    <property type="protein sequence ID" value="GAF73825.1"/>
    <property type="molecule type" value="Genomic_DNA"/>
</dbReference>
<dbReference type="PIRSF" id="PIRSF006324">
    <property type="entry name" value="LeuE"/>
    <property type="match status" value="1"/>
</dbReference>
<evidence type="ECO:0000256" key="3">
    <source>
        <dbReference type="ARBA" id="ARBA00022692"/>
    </source>
</evidence>
<feature type="transmembrane region" description="Helical" evidence="6">
    <location>
        <begin position="41"/>
        <end position="66"/>
    </location>
</feature>
<feature type="transmembrane region" description="Helical" evidence="6">
    <location>
        <begin position="151"/>
        <end position="173"/>
    </location>
</feature>
<keyword evidence="2" id="KW-1003">Cell membrane</keyword>
<evidence type="ECO:0000256" key="4">
    <source>
        <dbReference type="ARBA" id="ARBA00022989"/>
    </source>
</evidence>
<dbReference type="PANTHER" id="PTHR30086:SF20">
    <property type="entry name" value="ARGININE EXPORTER PROTEIN ARGO-RELATED"/>
    <property type="match status" value="1"/>
</dbReference>
<name>X0TCM3_9ZZZZ</name>
<gene>
    <name evidence="7" type="ORF">S01H1_00594</name>
</gene>
<comment type="subcellular location">
    <subcellularLocation>
        <location evidence="1">Cell membrane</location>
        <topology evidence="1">Multi-pass membrane protein</topology>
    </subcellularLocation>
</comment>
<protein>
    <recommendedName>
        <fullName evidence="8">Lysine transporter LysE</fullName>
    </recommendedName>
</protein>
<comment type="caution">
    <text evidence="7">The sequence shown here is derived from an EMBL/GenBank/DDBJ whole genome shotgun (WGS) entry which is preliminary data.</text>
</comment>
<evidence type="ECO:0000256" key="5">
    <source>
        <dbReference type="ARBA" id="ARBA00023136"/>
    </source>
</evidence>
<dbReference type="InterPro" id="IPR001123">
    <property type="entry name" value="LeuE-type"/>
</dbReference>
<organism evidence="7">
    <name type="scientific">marine sediment metagenome</name>
    <dbReference type="NCBI Taxonomy" id="412755"/>
    <lineage>
        <taxon>unclassified sequences</taxon>
        <taxon>metagenomes</taxon>
        <taxon>ecological metagenomes</taxon>
    </lineage>
</organism>
<dbReference type="AlphaFoldDB" id="X0TCM3"/>
<evidence type="ECO:0000256" key="2">
    <source>
        <dbReference type="ARBA" id="ARBA00022475"/>
    </source>
</evidence>
<sequence>MEDFSYWMLFLSAAILLNIAPGPDMIYLISKTMSQGKRVGFASILGLGTGALIHTLFVSLGISAIISTSVVVFKIIKYTGAAYLFYLGIKALLSGGLKFKENEKKEGDSSFFKSFSQAVIIDVTNPKVALFFIAFLPQFYRDNGTSKITQFVTLGLIIILIGFIVESTIVLLSDKIAHLLKKKPIVSRVLDKVFGTVLIG</sequence>
<feature type="transmembrane region" description="Helical" evidence="6">
    <location>
        <begin position="78"/>
        <end position="97"/>
    </location>
</feature>
<dbReference type="PANTHER" id="PTHR30086">
    <property type="entry name" value="ARGININE EXPORTER PROTEIN ARGO"/>
    <property type="match status" value="1"/>
</dbReference>
<evidence type="ECO:0000256" key="6">
    <source>
        <dbReference type="SAM" id="Phobius"/>
    </source>
</evidence>
<feature type="transmembrane region" description="Helical" evidence="6">
    <location>
        <begin position="6"/>
        <end position="29"/>
    </location>
</feature>
<feature type="transmembrane region" description="Helical" evidence="6">
    <location>
        <begin position="118"/>
        <end position="139"/>
    </location>
</feature>
<dbReference type="GO" id="GO:0005886">
    <property type="term" value="C:plasma membrane"/>
    <property type="evidence" value="ECO:0007669"/>
    <property type="project" value="UniProtKB-SubCell"/>
</dbReference>
<keyword evidence="5 6" id="KW-0472">Membrane</keyword>
<proteinExistence type="predicted"/>
<keyword evidence="3 6" id="KW-0812">Transmembrane</keyword>
<dbReference type="GO" id="GO:0015171">
    <property type="term" value="F:amino acid transmembrane transporter activity"/>
    <property type="evidence" value="ECO:0007669"/>
    <property type="project" value="TreeGrafter"/>
</dbReference>
<evidence type="ECO:0000256" key="1">
    <source>
        <dbReference type="ARBA" id="ARBA00004651"/>
    </source>
</evidence>